<dbReference type="HAMAP" id="MF_03168">
    <property type="entry name" value="Adenylate_kinase_AK2"/>
    <property type="match status" value="1"/>
</dbReference>
<keyword evidence="2 6" id="KW-0547">Nucleotide-binding</keyword>
<feature type="binding site" evidence="6">
    <location>
        <position position="78"/>
    </location>
    <ligand>
        <name>AMP</name>
        <dbReference type="ChEBI" id="CHEBI:456215"/>
    </ligand>
</feature>
<evidence type="ECO:0000256" key="2">
    <source>
        <dbReference type="ARBA" id="ARBA00022741"/>
    </source>
</evidence>
<dbReference type="PROSITE" id="PS00113">
    <property type="entry name" value="ADENYLATE_KINASE"/>
    <property type="match status" value="1"/>
</dbReference>
<feature type="region of interest" description="Disordered" evidence="7">
    <location>
        <begin position="415"/>
        <end position="440"/>
    </location>
</feature>
<dbReference type="EC" id="2.7.4.3" evidence="6"/>
<dbReference type="GO" id="GO:0005829">
    <property type="term" value="C:cytosol"/>
    <property type="evidence" value="ECO:0007669"/>
    <property type="project" value="UniProtKB-SubCell"/>
</dbReference>
<feature type="compositionally biased region" description="Polar residues" evidence="7">
    <location>
        <begin position="501"/>
        <end position="522"/>
    </location>
</feature>
<dbReference type="Gene3D" id="3.40.50.300">
    <property type="entry name" value="P-loop containing nucleotide triphosphate hydrolases"/>
    <property type="match status" value="1"/>
</dbReference>
<feature type="binding site" evidence="6">
    <location>
        <begin position="184"/>
        <end position="185"/>
    </location>
    <ligand>
        <name>ATP</name>
        <dbReference type="ChEBI" id="CHEBI:30616"/>
    </ligand>
</feature>
<feature type="compositionally biased region" description="Polar residues" evidence="7">
    <location>
        <begin position="529"/>
        <end position="540"/>
    </location>
</feature>
<evidence type="ECO:0000256" key="4">
    <source>
        <dbReference type="ARBA" id="ARBA00022840"/>
    </source>
</evidence>
<feature type="binding site" evidence="6">
    <location>
        <begin position="57"/>
        <end position="62"/>
    </location>
    <ligand>
        <name>ATP</name>
        <dbReference type="ChEBI" id="CHEBI:30616"/>
    </ligand>
</feature>
<dbReference type="GO" id="GO:0046033">
    <property type="term" value="P:AMP metabolic process"/>
    <property type="evidence" value="ECO:0007669"/>
    <property type="project" value="UniProtKB-UniRule"/>
</dbReference>
<dbReference type="CDD" id="cd01428">
    <property type="entry name" value="ADK"/>
    <property type="match status" value="1"/>
</dbReference>
<dbReference type="InterPro" id="IPR027417">
    <property type="entry name" value="P-loop_NTPase"/>
</dbReference>
<protein>
    <recommendedName>
        <fullName evidence="6">Adenylate kinase</fullName>
        <ecNumber evidence="6">2.7.4.3</ecNumber>
    </recommendedName>
    <alternativeName>
        <fullName evidence="6">ATP-AMP transphosphorylase</fullName>
    </alternativeName>
    <alternativeName>
        <fullName evidence="6">ATP:AMP phosphotransferase</fullName>
    </alternativeName>
    <alternativeName>
        <fullName evidence="6">Adenylate kinase cytosolic and mitochondrial</fullName>
    </alternativeName>
    <alternativeName>
        <fullName evidence="6">Adenylate monophosphate kinase</fullName>
    </alternativeName>
</protein>
<reference evidence="9" key="1">
    <citation type="submission" date="2021-03" db="EMBL/GenBank/DDBJ databases">
        <authorList>
            <person name="Tagirdzhanova G."/>
        </authorList>
    </citation>
    <scope>NUCLEOTIDE SEQUENCE</scope>
</reference>
<evidence type="ECO:0000256" key="1">
    <source>
        <dbReference type="ARBA" id="ARBA00022679"/>
    </source>
</evidence>
<feature type="compositionally biased region" description="Polar residues" evidence="7">
    <location>
        <begin position="421"/>
        <end position="440"/>
    </location>
</feature>
<evidence type="ECO:0000259" key="8">
    <source>
        <dbReference type="Pfam" id="PF05191"/>
    </source>
</evidence>
<feature type="binding site" evidence="6">
    <location>
        <begin position="133"/>
        <end position="136"/>
    </location>
    <ligand>
        <name>AMP</name>
        <dbReference type="ChEBI" id="CHEBI:456215"/>
    </ligand>
</feature>
<dbReference type="GO" id="GO:0005758">
    <property type="term" value="C:mitochondrial intermembrane space"/>
    <property type="evidence" value="ECO:0007669"/>
    <property type="project" value="UniProtKB-SubCell"/>
</dbReference>
<feature type="binding site" evidence="6">
    <location>
        <position position="208"/>
    </location>
    <ligand>
        <name>AMP</name>
        <dbReference type="ChEBI" id="CHEBI:456215"/>
    </ligand>
</feature>
<comment type="catalytic activity">
    <reaction evidence="6">
        <text>AMP + ATP = 2 ADP</text>
        <dbReference type="Rhea" id="RHEA:12973"/>
        <dbReference type="ChEBI" id="CHEBI:30616"/>
        <dbReference type="ChEBI" id="CHEBI:456215"/>
        <dbReference type="ChEBI" id="CHEBI:456216"/>
        <dbReference type="EC" id="2.7.4.3"/>
    </reaction>
</comment>
<comment type="function">
    <text evidence="6">Catalyzes the reversible transfer of the terminal phosphate group between ATP and AMP. Plays an important role in cellular energy homeostasis and in adenine nucleotide metabolism. Adenylate kinase activity is critical for regulation of the phosphate utilization and the AMP de novo biosynthesis pathways.</text>
</comment>
<feature type="binding site" evidence="6">
    <location>
        <position position="83"/>
    </location>
    <ligand>
        <name>AMP</name>
        <dbReference type="ChEBI" id="CHEBI:456215"/>
    </ligand>
</feature>
<dbReference type="InterPro" id="IPR000850">
    <property type="entry name" value="Adenylat/UMP-CMP_kin"/>
</dbReference>
<keyword evidence="10" id="KW-1185">Reference proteome</keyword>
<keyword evidence="3 6" id="KW-0418">Kinase</keyword>
<gene>
    <name evidence="6 9" type="primary">ADK1</name>
    <name evidence="9" type="ORF">ALECFALPRED_006966</name>
</gene>
<feature type="binding site" evidence="6">
    <location>
        <position position="175"/>
    </location>
    <ligand>
        <name>ATP</name>
        <dbReference type="ChEBI" id="CHEBI:30616"/>
    </ligand>
</feature>
<feature type="binding site" evidence="6">
    <location>
        <position position="219"/>
    </location>
    <ligand>
        <name>AMP</name>
        <dbReference type="ChEBI" id="CHEBI:456215"/>
    </ligand>
</feature>
<dbReference type="NCBIfam" id="NF001381">
    <property type="entry name" value="PRK00279.1-3"/>
    <property type="match status" value="1"/>
</dbReference>
<dbReference type="GO" id="GO:0005524">
    <property type="term" value="F:ATP binding"/>
    <property type="evidence" value="ECO:0007669"/>
    <property type="project" value="UniProtKB-KW"/>
</dbReference>
<dbReference type="Proteomes" id="UP000664203">
    <property type="component" value="Unassembled WGS sequence"/>
</dbReference>
<dbReference type="FunFam" id="3.40.50.300:FF:000106">
    <property type="entry name" value="Adenylate kinase mitochondrial"/>
    <property type="match status" value="1"/>
</dbReference>
<dbReference type="PANTHER" id="PTHR23359">
    <property type="entry name" value="NUCLEOTIDE KINASE"/>
    <property type="match status" value="1"/>
</dbReference>
<evidence type="ECO:0000256" key="3">
    <source>
        <dbReference type="ARBA" id="ARBA00022777"/>
    </source>
</evidence>
<dbReference type="InterPro" id="IPR006259">
    <property type="entry name" value="Adenyl_kin_sub"/>
</dbReference>
<keyword evidence="1 6" id="KW-0808">Transferase</keyword>
<dbReference type="GO" id="GO:0046034">
    <property type="term" value="P:ATP metabolic process"/>
    <property type="evidence" value="ECO:0007669"/>
    <property type="project" value="UniProtKB-UniRule"/>
</dbReference>
<dbReference type="GO" id="GO:0004017">
    <property type="term" value="F:AMP kinase activity"/>
    <property type="evidence" value="ECO:0007669"/>
    <property type="project" value="UniProtKB-UniRule"/>
</dbReference>
<sequence>MAPITDNTVEALRDTIHKLESRVQQLEAKLGYSDGSPAGSSKKSLQSIRMILMGPPGAGKGTQAPKIQDKYCACHLATGDMLRSQVAKKTSLGREAKKIMDQGGLVSDEIMINMIKGELENNQECKQGFILDGFPRTVAQAERLDDMLTAKNQKLQHAVELQIDDGLLVARITGRLIHPASGRSYHKIFNPPKETMKDDVTGEPLIQRSDDNADTLKKRLGVYHDQTSPVVAYYKKTGIWKPIDASQEPGQVWKSLLGVFDGDKSSSSSFTSKFLDLPLQLPLLHKLPILHEATEAEETEEFSLLADVFAPHFDKRVPGKRVHLTSAHKKKVNKASIGLPDPRTLKLFTYNNRPFILKHPSPLEEFREKYSRQLINTGINPELDTIFEDRQLEIHSAPAVSIPDQKTFAALPDLAPGPSEYLQNHQTSKDLASSVTVDSRPNNVKPEILVRVNSWLDQINVPTGAESESPNPFSDLVDDEEVWDLIERIVRQRKSPLRQMPNTMLTETTNTSVRGSDGSRPSVNYPRPSESNSRTVTNTIKDYPGPSARRPKNMPSGSQLPSCWNDEMDEFICHMEAQCEFSTKSIVRALKHRFAQLREHVLQEEAIQRRIDTLDNQDNPYFKKGAEMAIVQAEANGYEMPPFDPANYPIINWEVKPDHIVLGTSPGKEIIDQEYEYSLQPRLAGGVNIDTIKIGPDTPKKTLSIRTRQEANHRVQNAGTYFNTKGLKGLTDITNEANARSSREPKNHPTNDGGLADITNTMYNARIASKPNNDLINSEILGSQVYSTPTKNFKNNDTIRAINNGSPTPSRGLYRSGRENAMSSSTTGTSILGFGREGFGRENSGGPTILERRRARQENRDSSLIHGGSPRTP</sequence>
<proteinExistence type="inferred from homology"/>
<keyword evidence="6" id="KW-0963">Cytoplasm</keyword>
<feature type="region of interest" description="Disordered" evidence="7">
    <location>
        <begin position="815"/>
        <end position="873"/>
    </location>
</feature>
<dbReference type="HAMAP" id="MF_00235">
    <property type="entry name" value="Adenylate_kinase_Adk"/>
    <property type="match status" value="1"/>
</dbReference>
<feature type="compositionally biased region" description="Basic and acidic residues" evidence="7">
    <location>
        <begin position="850"/>
        <end position="863"/>
    </location>
</feature>
<dbReference type="OrthoDB" id="5385110at2759"/>
<dbReference type="EMBL" id="CAJPDR010000453">
    <property type="protein sequence ID" value="CAF9936747.1"/>
    <property type="molecule type" value="Genomic_DNA"/>
</dbReference>
<dbReference type="PRINTS" id="PR00094">
    <property type="entry name" value="ADENYLTKNASE"/>
</dbReference>
<dbReference type="NCBIfam" id="TIGR01351">
    <property type="entry name" value="adk"/>
    <property type="match status" value="1"/>
</dbReference>
<dbReference type="GO" id="GO:0006172">
    <property type="term" value="P:ADP biosynthetic process"/>
    <property type="evidence" value="ECO:0007669"/>
    <property type="project" value="UniProtKB-UniRule"/>
</dbReference>
<feature type="binding site" evidence="6">
    <location>
        <begin position="104"/>
        <end position="106"/>
    </location>
    <ligand>
        <name>AMP</name>
        <dbReference type="ChEBI" id="CHEBI:456215"/>
    </ligand>
</feature>
<dbReference type="InterPro" id="IPR028587">
    <property type="entry name" value="AK2"/>
</dbReference>
<comment type="domain">
    <text evidence="6">Consists of three domains, a large central CORE domain and two small peripheral domains, NMPbind and LID, which undergo movements during catalysis. The LID domain closes over the site of phosphoryl transfer upon ATP binding. Assembling and dissambling the active center during each catalytic cycle provides an effective means to prevent ATP hydrolysis.</text>
</comment>
<comment type="similarity">
    <text evidence="6">Belongs to the adenylate kinase family. AK2 subfamily.</text>
</comment>
<feature type="binding site" evidence="6">
    <location>
        <position position="140"/>
    </location>
    <ligand>
        <name>AMP</name>
        <dbReference type="ChEBI" id="CHEBI:456215"/>
    </ligand>
</feature>
<keyword evidence="4 6" id="KW-0067">ATP-binding</keyword>
<evidence type="ECO:0000313" key="9">
    <source>
        <dbReference type="EMBL" id="CAF9936747.1"/>
    </source>
</evidence>
<feature type="domain" description="Adenylate kinase active site lid" evidence="8">
    <location>
        <begin position="175"/>
        <end position="210"/>
    </location>
</feature>
<evidence type="ECO:0000313" key="10">
    <source>
        <dbReference type="Proteomes" id="UP000664203"/>
    </source>
</evidence>
<organism evidence="9 10">
    <name type="scientific">Alectoria fallacina</name>
    <dbReference type="NCBI Taxonomy" id="1903189"/>
    <lineage>
        <taxon>Eukaryota</taxon>
        <taxon>Fungi</taxon>
        <taxon>Dikarya</taxon>
        <taxon>Ascomycota</taxon>
        <taxon>Pezizomycotina</taxon>
        <taxon>Lecanoromycetes</taxon>
        <taxon>OSLEUM clade</taxon>
        <taxon>Lecanoromycetidae</taxon>
        <taxon>Lecanorales</taxon>
        <taxon>Lecanorineae</taxon>
        <taxon>Parmeliaceae</taxon>
        <taxon>Alectoria</taxon>
    </lineage>
</organism>
<feature type="compositionally biased region" description="Polar residues" evidence="7">
    <location>
        <begin position="821"/>
        <end position="830"/>
    </location>
</feature>
<dbReference type="Pfam" id="PF00406">
    <property type="entry name" value="ADK"/>
    <property type="match status" value="1"/>
</dbReference>
<dbReference type="SUPFAM" id="SSF52540">
    <property type="entry name" value="P-loop containing nucleoside triphosphate hydrolases"/>
    <property type="match status" value="1"/>
</dbReference>
<comment type="caution">
    <text evidence="9">The sequence shown here is derived from an EMBL/GenBank/DDBJ whole genome shotgun (WGS) entry which is preliminary data.</text>
</comment>
<feature type="region of interest" description="NMPbind" evidence="6">
    <location>
        <begin position="77"/>
        <end position="106"/>
    </location>
</feature>
<evidence type="ECO:0000256" key="6">
    <source>
        <dbReference type="HAMAP-Rule" id="MF_03168"/>
    </source>
</evidence>
<feature type="region of interest" description="LID" evidence="6">
    <location>
        <begin position="174"/>
        <end position="211"/>
    </location>
</feature>
<feature type="region of interest" description="Disordered" evidence="7">
    <location>
        <begin position="501"/>
        <end position="558"/>
    </location>
</feature>
<comment type="subunit">
    <text evidence="6">Monomer.</text>
</comment>
<dbReference type="NCBIfam" id="NF011100">
    <property type="entry name" value="PRK14527.1"/>
    <property type="match status" value="1"/>
</dbReference>
<keyword evidence="5 6" id="KW-0496">Mitochondrion</keyword>
<accession>A0A8H3G4S0</accession>
<evidence type="ECO:0000256" key="7">
    <source>
        <dbReference type="SAM" id="MobiDB-lite"/>
    </source>
</evidence>
<dbReference type="AlphaFoldDB" id="A0A8H3G4S0"/>
<dbReference type="InterPro" id="IPR033690">
    <property type="entry name" value="Adenylat_kinase_CS"/>
</dbReference>
<dbReference type="Pfam" id="PF05191">
    <property type="entry name" value="ADK_lid"/>
    <property type="match status" value="1"/>
</dbReference>
<dbReference type="InterPro" id="IPR007862">
    <property type="entry name" value="Adenylate_kinase_lid-dom"/>
</dbReference>
<feature type="binding site" evidence="6">
    <location>
        <position position="247"/>
    </location>
    <ligand>
        <name>ATP</name>
        <dbReference type="ChEBI" id="CHEBI:30616"/>
    </ligand>
</feature>
<name>A0A8H3G4S0_9LECA</name>
<evidence type="ECO:0000256" key="5">
    <source>
        <dbReference type="ARBA" id="ARBA00023128"/>
    </source>
</evidence>
<comment type="subcellular location">
    <subcellularLocation>
        <location evidence="6">Cytoplasm</location>
        <location evidence="6">Cytosol</location>
    </subcellularLocation>
    <subcellularLocation>
        <location evidence="6">Mitochondrion intermembrane space</location>
    </subcellularLocation>
    <text evidence="6">Predominantly mitochondrial.</text>
</comment>